<dbReference type="Proteomes" id="UP000005262">
    <property type="component" value="Chromosome"/>
</dbReference>
<feature type="domain" description="Peptidase M56" evidence="2">
    <location>
        <begin position="9"/>
        <end position="308"/>
    </location>
</feature>
<feature type="transmembrane region" description="Helical" evidence="1">
    <location>
        <begin position="224"/>
        <end position="250"/>
    </location>
</feature>
<dbReference type="OrthoDB" id="9762883at2"/>
<keyword evidence="1" id="KW-0812">Transmembrane</keyword>
<feature type="transmembrane region" description="Helical" evidence="1">
    <location>
        <begin position="173"/>
        <end position="194"/>
    </location>
</feature>
<feature type="transmembrane region" description="Helical" evidence="1">
    <location>
        <begin position="114"/>
        <end position="135"/>
    </location>
</feature>
<keyword evidence="1" id="KW-0472">Membrane</keyword>
<dbReference type="KEGG" id="dmi:Desmer_3328"/>
<dbReference type="HOGENOM" id="CLU_451799_0_0_9"/>
<protein>
    <submittedName>
        <fullName evidence="3">Antirepressor regulating drug resistance protein</fullName>
    </submittedName>
</protein>
<proteinExistence type="predicted"/>
<reference evidence="3 4" key="1">
    <citation type="journal article" date="2012" name="J. Bacteriol.">
        <title>Complete genome sequences of Desulfosporosinus orientis DSM765T, Desulfosporosinus youngiae DSM17734T, Desulfosporosinus meridiei DSM13257T, and Desulfosporosinus acidiphilus DSM22704T.</title>
        <authorList>
            <person name="Pester M."/>
            <person name="Brambilla E."/>
            <person name="Alazard D."/>
            <person name="Rattei T."/>
            <person name="Weinmaier T."/>
            <person name="Han J."/>
            <person name="Lucas S."/>
            <person name="Lapidus A."/>
            <person name="Cheng J.F."/>
            <person name="Goodwin L."/>
            <person name="Pitluck S."/>
            <person name="Peters L."/>
            <person name="Ovchinnikova G."/>
            <person name="Teshima H."/>
            <person name="Detter J.C."/>
            <person name="Han C.S."/>
            <person name="Tapia R."/>
            <person name="Land M.L."/>
            <person name="Hauser L."/>
            <person name="Kyrpides N.C."/>
            <person name="Ivanova N.N."/>
            <person name="Pagani I."/>
            <person name="Huntmann M."/>
            <person name="Wei C.L."/>
            <person name="Davenport K.W."/>
            <person name="Daligault H."/>
            <person name="Chain P.S."/>
            <person name="Chen A."/>
            <person name="Mavromatis K."/>
            <person name="Markowitz V."/>
            <person name="Szeto E."/>
            <person name="Mikhailova N."/>
            <person name="Pati A."/>
            <person name="Wagner M."/>
            <person name="Woyke T."/>
            <person name="Ollivier B."/>
            <person name="Klenk H.P."/>
            <person name="Spring S."/>
            <person name="Loy A."/>
        </authorList>
    </citation>
    <scope>NUCLEOTIDE SEQUENCE [LARGE SCALE GENOMIC DNA]</scope>
    <source>
        <strain evidence="4">ATCC BAA-275 / DSM 13257 / NCIMB 13706 / S10</strain>
    </source>
</reference>
<dbReference type="InterPro" id="IPR052173">
    <property type="entry name" value="Beta-lactam_resp_regulator"/>
</dbReference>
<dbReference type="STRING" id="768704.Desmer_3328"/>
<feature type="transmembrane region" description="Helical" evidence="1">
    <location>
        <begin position="315"/>
        <end position="339"/>
    </location>
</feature>
<evidence type="ECO:0000313" key="4">
    <source>
        <dbReference type="Proteomes" id="UP000005262"/>
    </source>
</evidence>
<dbReference type="AlphaFoldDB" id="J7IU01"/>
<dbReference type="Pfam" id="PF05569">
    <property type="entry name" value="Peptidase_M56"/>
    <property type="match status" value="1"/>
</dbReference>
<evidence type="ECO:0000259" key="2">
    <source>
        <dbReference type="Pfam" id="PF05569"/>
    </source>
</evidence>
<evidence type="ECO:0000256" key="1">
    <source>
        <dbReference type="SAM" id="Phobius"/>
    </source>
</evidence>
<reference evidence="4" key="2">
    <citation type="submission" date="2012-08" db="EMBL/GenBank/DDBJ databases">
        <title>Finished genome of Desulfosporosinus meridiei DSM 13257.</title>
        <authorList>
            <person name="Huntemann M."/>
            <person name="Wei C.-L."/>
            <person name="Han J."/>
            <person name="Detter J.C."/>
            <person name="Han C."/>
            <person name="Davenport K."/>
            <person name="Daligault H."/>
            <person name="Erkkila T."/>
            <person name="Gu W."/>
            <person name="Munk A.C.C."/>
            <person name="Teshima H."/>
            <person name="Xu Y."/>
            <person name="Chain P."/>
            <person name="Tapia R."/>
            <person name="Chen A."/>
            <person name="Krypides N."/>
            <person name="Mavromatis K."/>
            <person name="Markowitz V."/>
            <person name="Szeto E."/>
            <person name="Ivanova N."/>
            <person name="Mikhailova N."/>
            <person name="Ovchinnikova G."/>
            <person name="Pagani I."/>
            <person name="Pati A."/>
            <person name="Goodwin L."/>
            <person name="Peters L."/>
            <person name="Pitluck S."/>
            <person name="Woyke T."/>
            <person name="Pester M."/>
            <person name="Spring S."/>
            <person name="Ollivier B."/>
            <person name="Rattei T."/>
            <person name="Klenk H.-P."/>
            <person name="Wagner M."/>
            <person name="Loy A."/>
        </authorList>
    </citation>
    <scope>NUCLEOTIDE SEQUENCE [LARGE SCALE GENOMIC DNA]</scope>
    <source>
        <strain evidence="4">ATCC BAA-275 / DSM 13257 / NCIMB 13706 / S10</strain>
    </source>
</reference>
<dbReference type="CDD" id="cd07341">
    <property type="entry name" value="M56_BlaR1_MecR1_like"/>
    <property type="match status" value="1"/>
</dbReference>
<evidence type="ECO:0000313" key="3">
    <source>
        <dbReference type="EMBL" id="AFQ45200.1"/>
    </source>
</evidence>
<keyword evidence="4" id="KW-1185">Reference proteome</keyword>
<accession>J7IU01</accession>
<organism evidence="3 4">
    <name type="scientific">Desulfosporosinus meridiei (strain ATCC BAA-275 / DSM 13257 / KCTC 12902 / NCIMB 13706 / S10)</name>
    <dbReference type="NCBI Taxonomy" id="768704"/>
    <lineage>
        <taxon>Bacteria</taxon>
        <taxon>Bacillati</taxon>
        <taxon>Bacillota</taxon>
        <taxon>Clostridia</taxon>
        <taxon>Eubacteriales</taxon>
        <taxon>Desulfitobacteriaceae</taxon>
        <taxon>Desulfosporosinus</taxon>
    </lineage>
</organism>
<dbReference type="PANTHER" id="PTHR34978:SF3">
    <property type="entry name" value="SLR0241 PROTEIN"/>
    <property type="match status" value="1"/>
</dbReference>
<gene>
    <name evidence="3" type="ordered locus">Desmer_3328</name>
</gene>
<dbReference type="RefSeq" id="WP_014904109.1">
    <property type="nucleotide sequence ID" value="NC_018515.1"/>
</dbReference>
<feature type="transmembrane region" description="Helical" evidence="1">
    <location>
        <begin position="12"/>
        <end position="30"/>
    </location>
</feature>
<dbReference type="PANTHER" id="PTHR34978">
    <property type="entry name" value="POSSIBLE SENSOR-TRANSDUCER PROTEIN BLAR"/>
    <property type="match status" value="1"/>
</dbReference>
<dbReference type="InterPro" id="IPR008756">
    <property type="entry name" value="Peptidase_M56"/>
</dbReference>
<dbReference type="Gene3D" id="3.30.2010.10">
    <property type="entry name" value="Metalloproteases ('zincins'), catalytic domain"/>
    <property type="match status" value="1"/>
</dbReference>
<name>J7IU01_DESMD</name>
<keyword evidence="1" id="KW-1133">Transmembrane helix</keyword>
<feature type="transmembrane region" description="Helical" evidence="1">
    <location>
        <begin position="42"/>
        <end position="66"/>
    </location>
</feature>
<sequence>MLENIFKGVLNISLYATVVAVAIMLIKVVCGKRLSSSFHYGIWFVFLFKLVIPFDIKSMFSLFTLFNQVTPFPVLDKVNRVLPPMTTGVLINPVNQQPPVLTPELPVPVHGLDLWNVAALIWVLGILVMFAVLLFSYLKTSRILRATVEEPDDRRLGLLEKCKADLKMRSKASLYFTGSFEIPFIFGFLKPVIILPEGIYRNLTDERIIAILSHELMHIKRRDYLVNLILFLLKAVYWFNPVVWLSFAWLKNDGERACDRAVVRNYSSERRREYARALVDVASCVGKRRPVIAVSAFTEGNLKDRVKNVLNGRKYPFIASFAAVAVVIIAGIVLLTGALPKSEDKSPGASITETQDEGAEAEVISLVENFGKKLQAVPLTAPKDYVNKSIQENYGDLVSPELLSAWQKDLQNVPGRVVSSPWPDRIGILSIEKSTKSEYDVKGEVLEITSVEMQNGGVAAKRPIDLSVGKVENRWLITAVHLGAYVETDPKVYQNPQYGFNFSLPESWQGHSIIMSTWEGLGLKGSLGEIVETGPLISIRHPQWTAQNQRQDIPIMIFTHAQWSSLQREEFHIGAAPIGPSELAHNSKYVFALPARYNFAFPTGFEEVENILKNNPLQAYEQTS</sequence>
<dbReference type="eggNOG" id="COG4219">
    <property type="taxonomic scope" value="Bacteria"/>
</dbReference>
<dbReference type="EMBL" id="CP003629">
    <property type="protein sequence ID" value="AFQ45200.1"/>
    <property type="molecule type" value="Genomic_DNA"/>
</dbReference>